<keyword evidence="5" id="KW-0378">Hydrolase</keyword>
<protein>
    <submittedName>
        <fullName evidence="6">Protein of uncharacterized function DUF86</fullName>
    </submittedName>
</protein>
<keyword evidence="1" id="KW-0597">Phosphoprotein</keyword>
<dbReference type="Proteomes" id="UP000095591">
    <property type="component" value="Unassembled WGS sequence"/>
</dbReference>
<evidence type="ECO:0000256" key="1">
    <source>
        <dbReference type="ARBA" id="ARBA00022553"/>
    </source>
</evidence>
<keyword evidence="3" id="KW-0540">Nuclease</keyword>
<evidence type="ECO:0000256" key="2">
    <source>
        <dbReference type="ARBA" id="ARBA00022649"/>
    </source>
</evidence>
<keyword evidence="4" id="KW-0547">Nucleotide-binding</keyword>
<dbReference type="PANTHER" id="PTHR34139:SF1">
    <property type="entry name" value="RNASE MJ1380-RELATED"/>
    <property type="match status" value="1"/>
</dbReference>
<dbReference type="InterPro" id="IPR051813">
    <property type="entry name" value="HepT_RNase_toxin"/>
</dbReference>
<gene>
    <name evidence="6" type="ORF">ERS852429_00878</name>
</gene>
<dbReference type="InterPro" id="IPR008201">
    <property type="entry name" value="HepT-like"/>
</dbReference>
<name>A0A173S3J9_PARDI</name>
<dbReference type="EMBL" id="CYXP01000001">
    <property type="protein sequence ID" value="CUM84893.1"/>
    <property type="molecule type" value="Genomic_DNA"/>
</dbReference>
<keyword evidence="2" id="KW-1277">Toxin-antitoxin system</keyword>
<accession>A0A173S3J9</accession>
<evidence type="ECO:0000313" key="6">
    <source>
        <dbReference type="EMBL" id="CUM84893.1"/>
    </source>
</evidence>
<dbReference type="RefSeq" id="WP_057318838.1">
    <property type="nucleotide sequence ID" value="NZ_CYXP01000001.1"/>
</dbReference>
<evidence type="ECO:0000256" key="4">
    <source>
        <dbReference type="ARBA" id="ARBA00022741"/>
    </source>
</evidence>
<dbReference type="GO" id="GO:0004540">
    <property type="term" value="F:RNA nuclease activity"/>
    <property type="evidence" value="ECO:0007669"/>
    <property type="project" value="InterPro"/>
</dbReference>
<reference evidence="6 7" key="1">
    <citation type="submission" date="2015-09" db="EMBL/GenBank/DDBJ databases">
        <authorList>
            <consortium name="Pathogen Informatics"/>
        </authorList>
    </citation>
    <scope>NUCLEOTIDE SEQUENCE [LARGE SCALE GENOMIC DNA]</scope>
    <source>
        <strain evidence="6 7">2789STDY5608872</strain>
    </source>
</reference>
<organism evidence="6 7">
    <name type="scientific">Parabacteroides distasonis</name>
    <dbReference type="NCBI Taxonomy" id="823"/>
    <lineage>
        <taxon>Bacteria</taxon>
        <taxon>Pseudomonadati</taxon>
        <taxon>Bacteroidota</taxon>
        <taxon>Bacteroidia</taxon>
        <taxon>Bacteroidales</taxon>
        <taxon>Tannerellaceae</taxon>
        <taxon>Parabacteroides</taxon>
    </lineage>
</organism>
<evidence type="ECO:0000256" key="3">
    <source>
        <dbReference type="ARBA" id="ARBA00022722"/>
    </source>
</evidence>
<dbReference type="GO" id="GO:0000166">
    <property type="term" value="F:nucleotide binding"/>
    <property type="evidence" value="ECO:0007669"/>
    <property type="project" value="UniProtKB-KW"/>
</dbReference>
<evidence type="ECO:0000256" key="5">
    <source>
        <dbReference type="ARBA" id="ARBA00022801"/>
    </source>
</evidence>
<sequence>MDNFIKKHLQDIATAIDEIESFFDDQPKLFENFCKDLRLRRAIERNIEIIGEAMNRILKTSPTIAITNSRKIVDARSYIIHGYDSLSVDILWSIVVNHLPLLRQEVDILLDTQSKNK</sequence>
<dbReference type="Pfam" id="PF01934">
    <property type="entry name" value="HepT-like"/>
    <property type="match status" value="1"/>
</dbReference>
<dbReference type="AlphaFoldDB" id="A0A173S3J9"/>
<proteinExistence type="predicted"/>
<dbReference type="GO" id="GO:0110001">
    <property type="term" value="C:toxin-antitoxin complex"/>
    <property type="evidence" value="ECO:0007669"/>
    <property type="project" value="InterPro"/>
</dbReference>
<evidence type="ECO:0000313" key="7">
    <source>
        <dbReference type="Proteomes" id="UP000095591"/>
    </source>
</evidence>
<dbReference type="PANTHER" id="PTHR34139">
    <property type="entry name" value="UPF0331 PROTEIN MJ0127"/>
    <property type="match status" value="1"/>
</dbReference>
<dbReference type="GO" id="GO:0016787">
    <property type="term" value="F:hydrolase activity"/>
    <property type="evidence" value="ECO:0007669"/>
    <property type="project" value="UniProtKB-KW"/>
</dbReference>